<evidence type="ECO:0000313" key="3">
    <source>
        <dbReference type="EMBL" id="SPJ90303.1"/>
    </source>
</evidence>
<name>A0AAE8SPP0_9HYPO</name>
<gene>
    <name evidence="3" type="ORF">FTOL_13184</name>
</gene>
<evidence type="ECO:0000259" key="2">
    <source>
        <dbReference type="SMART" id="SM00974"/>
    </source>
</evidence>
<feature type="region of interest" description="Disordered" evidence="1">
    <location>
        <begin position="572"/>
        <end position="591"/>
    </location>
</feature>
<feature type="region of interest" description="Disordered" evidence="1">
    <location>
        <begin position="495"/>
        <end position="515"/>
    </location>
</feature>
<protein>
    <recommendedName>
        <fullName evidence="2">Bacteriophage T5 Orf172 DNA-binding domain-containing protein</fullName>
    </recommendedName>
</protein>
<proteinExistence type="predicted"/>
<dbReference type="SMART" id="SM00974">
    <property type="entry name" value="T5orf172"/>
    <property type="match status" value="1"/>
</dbReference>
<evidence type="ECO:0000256" key="1">
    <source>
        <dbReference type="SAM" id="MobiDB-lite"/>
    </source>
</evidence>
<dbReference type="AlphaFoldDB" id="A0AAE8SPP0"/>
<feature type="compositionally biased region" description="Low complexity" evidence="1">
    <location>
        <begin position="160"/>
        <end position="173"/>
    </location>
</feature>
<feature type="compositionally biased region" description="Basic and acidic residues" evidence="1">
    <location>
        <begin position="580"/>
        <end position="589"/>
    </location>
</feature>
<dbReference type="InterPro" id="IPR018306">
    <property type="entry name" value="Phage_T5_Orf172_DNA-bd"/>
</dbReference>
<comment type="caution">
    <text evidence="3">The sequence shown here is derived from an EMBL/GenBank/DDBJ whole genome shotgun (WGS) entry which is preliminary data.</text>
</comment>
<keyword evidence="4" id="KW-1185">Reference proteome</keyword>
<dbReference type="EMBL" id="ONZP01000721">
    <property type="protein sequence ID" value="SPJ90303.1"/>
    <property type="molecule type" value="Genomic_DNA"/>
</dbReference>
<sequence length="652" mass="73030">MASSKISQHPVFKEFQTFIHYLPSLDDESGKFTYCLGQTQDGYCKDRKCRKYRKCRKHNAWGNHKQAEDLWKTFKGKEKCPDDLTFYEDVESFLRIVHCWRHLKVALPLFNNWMQHRADNLSCTSLPSTAPDSSLIDHDILPPLNPVVKDDTPRTPGTRLSSSLSYASDEASLPGTPDSDRVFDSPNDCYMTPFSSPPTADYTPQALKESGSSESDGFFLSPSRRLFGSPSSYVDKDNSTTDCDQKITSTVAIGATSTTVDAPGDIVKPGVVVETITEVNTISSQEHSKELPIMIKKEVNIEETTTKVSIAQANAPIADNPLVGYPTVGKCSPKRQGTLRGQWPFHKEIYKYLTATQLKEGIVYVLQHNEHNDIFKIGFSEHSVDERLKQPGNCYRGLYTSIYESDRFLAAQKAETLAQVFLRGMNPNITECYNCGKAHRELFKGNEETILSTVQTMVSFVNDRAYEEGEDGVWKLSVYAHKKINNMVRFSPMGFLGSEEPQEEPNSTQPKSESEDIIDAKSITVEHTSIVQATADIPIESTELDQSTSKPSALPKKSRPSLGTRFGELKNKIPGLSRESTPEVDKTQEPSKTSIFTEENIVGAFWFLIRDEDKPENCFEDEKGPRTWGSLFQGLGKVKNKFMEDFAKATAG</sequence>
<feature type="region of interest" description="Disordered" evidence="1">
    <location>
        <begin position="534"/>
        <end position="566"/>
    </location>
</feature>
<dbReference type="Proteomes" id="UP001187734">
    <property type="component" value="Unassembled WGS sequence"/>
</dbReference>
<accession>A0AAE8SPP0</accession>
<feature type="domain" description="Bacteriophage T5 Orf172 DNA-binding" evidence="2">
    <location>
        <begin position="369"/>
        <end position="457"/>
    </location>
</feature>
<dbReference type="Pfam" id="PF10544">
    <property type="entry name" value="T5orf172"/>
    <property type="match status" value="1"/>
</dbReference>
<feature type="region of interest" description="Disordered" evidence="1">
    <location>
        <begin position="143"/>
        <end position="221"/>
    </location>
</feature>
<organism evidence="3 4">
    <name type="scientific">Fusarium torulosum</name>
    <dbReference type="NCBI Taxonomy" id="33205"/>
    <lineage>
        <taxon>Eukaryota</taxon>
        <taxon>Fungi</taxon>
        <taxon>Dikarya</taxon>
        <taxon>Ascomycota</taxon>
        <taxon>Pezizomycotina</taxon>
        <taxon>Sordariomycetes</taxon>
        <taxon>Hypocreomycetidae</taxon>
        <taxon>Hypocreales</taxon>
        <taxon>Nectriaceae</taxon>
        <taxon>Fusarium</taxon>
    </lineage>
</organism>
<evidence type="ECO:0000313" key="4">
    <source>
        <dbReference type="Proteomes" id="UP001187734"/>
    </source>
</evidence>
<reference evidence="3" key="1">
    <citation type="submission" date="2018-03" db="EMBL/GenBank/DDBJ databases">
        <authorList>
            <person name="Guldener U."/>
        </authorList>
    </citation>
    <scope>NUCLEOTIDE SEQUENCE</scope>
</reference>